<dbReference type="InterPro" id="IPR039261">
    <property type="entry name" value="FNR_nucleotide-bd"/>
</dbReference>
<dbReference type="OrthoDB" id="9814826at2"/>
<dbReference type="GO" id="GO:0016491">
    <property type="term" value="F:oxidoreductase activity"/>
    <property type="evidence" value="ECO:0007669"/>
    <property type="project" value="InterPro"/>
</dbReference>
<dbReference type="PROSITE" id="PS51384">
    <property type="entry name" value="FAD_FR"/>
    <property type="match status" value="1"/>
</dbReference>
<dbReference type="Gene3D" id="3.40.50.80">
    <property type="entry name" value="Nucleotide-binding domain of ferredoxin-NADP reductase (FNR) module"/>
    <property type="match status" value="1"/>
</dbReference>
<dbReference type="InterPro" id="IPR017938">
    <property type="entry name" value="Riboflavin_synthase-like_b-brl"/>
</dbReference>
<dbReference type="PANTHER" id="PTHR30157:SF0">
    <property type="entry name" value="NADPH-DEPENDENT FERRIC-CHELATE REDUCTASE"/>
    <property type="match status" value="1"/>
</dbReference>
<reference evidence="3 4" key="1">
    <citation type="submission" date="2019-07" db="EMBL/GenBank/DDBJ databases">
        <title>The Draft Genome Sequence of Rhizobium tropici SARCC-755 Associated with Superior Nodulation on Pigeonpea (Cajanus cajan (L.) Millsp.).</title>
        <authorList>
            <person name="Bopape F.L."/>
            <person name="Hassen A.I."/>
            <person name="Swanevelder Z.H."/>
            <person name="Gwata E.T."/>
        </authorList>
    </citation>
    <scope>NUCLEOTIDE SEQUENCE [LARGE SCALE GENOMIC DNA]</scope>
    <source>
        <strain evidence="3 4">SARCC-755</strain>
    </source>
</reference>
<dbReference type="InterPro" id="IPR007037">
    <property type="entry name" value="SIP_rossman_dom"/>
</dbReference>
<name>A0A5B0WBX8_RHITR</name>
<dbReference type="Pfam" id="PF08021">
    <property type="entry name" value="FAD_binding_9"/>
    <property type="match status" value="2"/>
</dbReference>
<proteinExistence type="inferred from homology"/>
<dbReference type="SUPFAM" id="SSF63380">
    <property type="entry name" value="Riboflavin synthase domain-like"/>
    <property type="match status" value="1"/>
</dbReference>
<sequence>MVDNPQTSNPNILAPRIERVRHELKRRSLTVTTVDRITPGMLRLQLSGDDLADFVSLAPDDHIKIFVAGTGEDMERRDYTPRRYDADARTLIIDFAIHEAGPVTRWALDARPGDKLEIAGPRGSAMVTGDIANWLLIGDETALPAMGRRIEEARAGARITAIAAVVGAAEHQAFQTEAQLDMRWAHRPLSEATDPSALMKILQSVDLQPGTFVWIAAEASVTRALRSHLVEERGYPLSWIKASGYWVKGKADTTEKFD</sequence>
<dbReference type="EMBL" id="VNIP01000003">
    <property type="protein sequence ID" value="KAA1184574.1"/>
    <property type="molecule type" value="Genomic_DNA"/>
</dbReference>
<comment type="caution">
    <text evidence="3">The sequence shown here is derived from an EMBL/GenBank/DDBJ whole genome shotgun (WGS) entry which is preliminary data.</text>
</comment>
<dbReference type="Proteomes" id="UP000323608">
    <property type="component" value="Unassembled WGS sequence"/>
</dbReference>
<dbReference type="InterPro" id="IPR017927">
    <property type="entry name" value="FAD-bd_FR_type"/>
</dbReference>
<dbReference type="AlphaFoldDB" id="A0A5B0WBX8"/>
<evidence type="ECO:0000256" key="1">
    <source>
        <dbReference type="ARBA" id="ARBA00035644"/>
    </source>
</evidence>
<dbReference type="InterPro" id="IPR039374">
    <property type="entry name" value="SIP_fam"/>
</dbReference>
<protein>
    <submittedName>
        <fullName evidence="3">Siderophore-interacting protein</fullName>
    </submittedName>
</protein>
<gene>
    <name evidence="3" type="ORF">FP026_04130</name>
</gene>
<organism evidence="3 4">
    <name type="scientific">Rhizobium tropici</name>
    <dbReference type="NCBI Taxonomy" id="398"/>
    <lineage>
        <taxon>Bacteria</taxon>
        <taxon>Pseudomonadati</taxon>
        <taxon>Pseudomonadota</taxon>
        <taxon>Alphaproteobacteria</taxon>
        <taxon>Hyphomicrobiales</taxon>
        <taxon>Rhizobiaceae</taxon>
        <taxon>Rhizobium/Agrobacterium group</taxon>
        <taxon>Rhizobium</taxon>
    </lineage>
</organism>
<feature type="domain" description="FAD-binding FR-type" evidence="2">
    <location>
        <begin position="24"/>
        <end position="128"/>
    </location>
</feature>
<evidence type="ECO:0000259" key="2">
    <source>
        <dbReference type="PROSITE" id="PS51384"/>
    </source>
</evidence>
<dbReference type="Pfam" id="PF04954">
    <property type="entry name" value="SIP"/>
    <property type="match status" value="1"/>
</dbReference>
<dbReference type="InterPro" id="IPR013113">
    <property type="entry name" value="SIP_FAD-bd"/>
</dbReference>
<dbReference type="PANTHER" id="PTHR30157">
    <property type="entry name" value="FERRIC REDUCTASE, NADPH-DEPENDENT"/>
    <property type="match status" value="1"/>
</dbReference>
<dbReference type="Gene3D" id="2.40.30.10">
    <property type="entry name" value="Translation factors"/>
    <property type="match status" value="1"/>
</dbReference>
<dbReference type="CDD" id="cd06193">
    <property type="entry name" value="siderophore_interacting"/>
    <property type="match status" value="1"/>
</dbReference>
<evidence type="ECO:0000313" key="4">
    <source>
        <dbReference type="Proteomes" id="UP000323608"/>
    </source>
</evidence>
<evidence type="ECO:0000313" key="3">
    <source>
        <dbReference type="EMBL" id="KAA1184574.1"/>
    </source>
</evidence>
<accession>A0A5B0WBX8</accession>
<comment type="similarity">
    <text evidence="1">Belongs to the SIP oxidoreductase family.</text>
</comment>